<dbReference type="InterPro" id="IPR025965">
    <property type="entry name" value="FlgD/Vpr_Ig-like"/>
</dbReference>
<evidence type="ECO:0000259" key="7">
    <source>
        <dbReference type="Pfam" id="PF13861"/>
    </source>
</evidence>
<evidence type="ECO:0000256" key="1">
    <source>
        <dbReference type="ARBA" id="ARBA00010577"/>
    </source>
</evidence>
<keyword evidence="8" id="KW-0966">Cell projection</keyword>
<dbReference type="Proteomes" id="UP001597044">
    <property type="component" value="Unassembled WGS sequence"/>
</dbReference>
<dbReference type="Gene3D" id="2.60.40.4070">
    <property type="match status" value="1"/>
</dbReference>
<sequence length="227" mass="23337">MDFSQVNSLVNKGSAASGTAAVGDSRKTLSDLDQADFMKLMLAQMQSQDPLKPTDNTAFLAQMAQLSSVAGINDMKTSISDLANSMSSTQWLNASGLIGKTVLVPGDTVGLNQGTPINGQVDLEASAQNVRVDILTDKGALVRQINLGPQAAGSVNFQWDGKSNDNVAAPNGNYTIQVTATRGSTSEALAPAVQATVQSVSLPANGGTQLDLGPMGSVKLSDVKAVG</sequence>
<keyword evidence="9" id="KW-1185">Reference proteome</keyword>
<reference evidence="9" key="1">
    <citation type="journal article" date="2019" name="Int. J. Syst. Evol. Microbiol.">
        <title>The Global Catalogue of Microorganisms (GCM) 10K type strain sequencing project: providing services to taxonomists for standard genome sequencing and annotation.</title>
        <authorList>
            <consortium name="The Broad Institute Genomics Platform"/>
            <consortium name="The Broad Institute Genome Sequencing Center for Infectious Disease"/>
            <person name="Wu L."/>
            <person name="Ma J."/>
        </authorList>
    </citation>
    <scope>NUCLEOTIDE SEQUENCE [LARGE SCALE GENOMIC DNA]</scope>
    <source>
        <strain evidence="9">CCUG 63419</strain>
    </source>
</reference>
<feature type="domain" description="FlgD/Vpr Ig-like" evidence="6">
    <location>
        <begin position="106"/>
        <end position="183"/>
    </location>
</feature>
<comment type="function">
    <text evidence="4 5">Required for flagellar hook formation. May act as a scaffolding protein.</text>
</comment>
<evidence type="ECO:0000256" key="2">
    <source>
        <dbReference type="ARBA" id="ARBA00016013"/>
    </source>
</evidence>
<evidence type="ECO:0000313" key="8">
    <source>
        <dbReference type="EMBL" id="MFD0949469.1"/>
    </source>
</evidence>
<comment type="similarity">
    <text evidence="1 5">Belongs to the FlgD family.</text>
</comment>
<protein>
    <recommendedName>
        <fullName evidence="2 5">Basal-body rod modification protein FlgD</fullName>
    </recommendedName>
</protein>
<keyword evidence="3 5" id="KW-1005">Bacterial flagellum biogenesis</keyword>
<dbReference type="Pfam" id="PF03963">
    <property type="entry name" value="FlgD"/>
    <property type="match status" value="1"/>
</dbReference>
<dbReference type="RefSeq" id="WP_379069219.1">
    <property type="nucleotide sequence ID" value="NZ_JBHTIT010000001.1"/>
</dbReference>
<proteinExistence type="inferred from homology"/>
<organism evidence="8 9">
    <name type="scientific">Paraperlucidibaca wandonensis</name>
    <dbReference type="NCBI Taxonomy" id="1268273"/>
    <lineage>
        <taxon>Bacteria</taxon>
        <taxon>Pseudomonadati</taxon>
        <taxon>Pseudomonadota</taxon>
        <taxon>Gammaproteobacteria</taxon>
        <taxon>Moraxellales</taxon>
        <taxon>Moraxellaceae</taxon>
        <taxon>Paraperlucidibaca</taxon>
    </lineage>
</organism>
<evidence type="ECO:0000259" key="6">
    <source>
        <dbReference type="Pfam" id="PF13860"/>
    </source>
</evidence>
<dbReference type="EMBL" id="JBHTIT010000001">
    <property type="protein sequence ID" value="MFD0949469.1"/>
    <property type="molecule type" value="Genomic_DNA"/>
</dbReference>
<comment type="caution">
    <text evidence="8">The sequence shown here is derived from an EMBL/GenBank/DDBJ whole genome shotgun (WGS) entry which is preliminary data.</text>
</comment>
<dbReference type="InterPro" id="IPR005648">
    <property type="entry name" value="FlgD"/>
</dbReference>
<feature type="domain" description="FlgD Tudor-like" evidence="7">
    <location>
        <begin position="90"/>
        <end position="224"/>
    </location>
</feature>
<dbReference type="Pfam" id="PF13860">
    <property type="entry name" value="FlgD_ig"/>
    <property type="match status" value="1"/>
</dbReference>
<accession>A0ABW3HE74</accession>
<gene>
    <name evidence="8" type="ORF">ACFQ0F_03535</name>
</gene>
<evidence type="ECO:0000313" key="9">
    <source>
        <dbReference type="Proteomes" id="UP001597044"/>
    </source>
</evidence>
<dbReference type="InterPro" id="IPR025963">
    <property type="entry name" value="FLgD_Tudor"/>
</dbReference>
<keyword evidence="8" id="KW-0969">Cilium</keyword>
<evidence type="ECO:0000256" key="4">
    <source>
        <dbReference type="ARBA" id="ARBA00024746"/>
    </source>
</evidence>
<evidence type="ECO:0000256" key="5">
    <source>
        <dbReference type="RuleBase" id="RU362076"/>
    </source>
</evidence>
<dbReference type="Gene3D" id="2.30.30.910">
    <property type="match status" value="1"/>
</dbReference>
<dbReference type="Pfam" id="PF13861">
    <property type="entry name" value="FLgD_tudor"/>
    <property type="match status" value="1"/>
</dbReference>
<name>A0ABW3HE74_9GAMM</name>
<evidence type="ECO:0000256" key="3">
    <source>
        <dbReference type="ARBA" id="ARBA00022795"/>
    </source>
</evidence>
<keyword evidence="8" id="KW-0282">Flagellum</keyword>